<protein>
    <submittedName>
        <fullName evidence="3">Uncharacterized protein</fullName>
    </submittedName>
</protein>
<reference evidence="3" key="1">
    <citation type="journal article" date="2020" name="Fungal Divers.">
        <title>Resolving the Mortierellaceae phylogeny through synthesis of multi-gene phylogenetics and phylogenomics.</title>
        <authorList>
            <person name="Vandepol N."/>
            <person name="Liber J."/>
            <person name="Desiro A."/>
            <person name="Na H."/>
            <person name="Kennedy M."/>
            <person name="Barry K."/>
            <person name="Grigoriev I.V."/>
            <person name="Miller A.N."/>
            <person name="O'Donnell K."/>
            <person name="Stajich J.E."/>
            <person name="Bonito G."/>
        </authorList>
    </citation>
    <scope>NUCLEOTIDE SEQUENCE</scope>
    <source>
        <strain evidence="3">NRRL 6426</strain>
    </source>
</reference>
<gene>
    <name evidence="3" type="ORF">BG015_007876</name>
</gene>
<evidence type="ECO:0000313" key="3">
    <source>
        <dbReference type="EMBL" id="KAF9155969.1"/>
    </source>
</evidence>
<feature type="transmembrane region" description="Helical" evidence="2">
    <location>
        <begin position="53"/>
        <end position="70"/>
    </location>
</feature>
<organism evidence="3 4">
    <name type="scientific">Linnemannia schmuckeri</name>
    <dbReference type="NCBI Taxonomy" id="64567"/>
    <lineage>
        <taxon>Eukaryota</taxon>
        <taxon>Fungi</taxon>
        <taxon>Fungi incertae sedis</taxon>
        <taxon>Mucoromycota</taxon>
        <taxon>Mortierellomycotina</taxon>
        <taxon>Mortierellomycetes</taxon>
        <taxon>Mortierellales</taxon>
        <taxon>Mortierellaceae</taxon>
        <taxon>Linnemannia</taxon>
    </lineage>
</organism>
<dbReference type="EMBL" id="JAAAUQ010000043">
    <property type="protein sequence ID" value="KAF9155969.1"/>
    <property type="molecule type" value="Genomic_DNA"/>
</dbReference>
<name>A0A9P5S668_9FUNG</name>
<dbReference type="OrthoDB" id="2396514at2759"/>
<evidence type="ECO:0000256" key="2">
    <source>
        <dbReference type="SAM" id="Phobius"/>
    </source>
</evidence>
<comment type="caution">
    <text evidence="3">The sequence shown here is derived from an EMBL/GenBank/DDBJ whole genome shotgun (WGS) entry which is preliminary data.</text>
</comment>
<feature type="region of interest" description="Disordered" evidence="1">
    <location>
        <begin position="83"/>
        <end position="108"/>
    </location>
</feature>
<keyword evidence="2" id="KW-1133">Transmembrane helix</keyword>
<evidence type="ECO:0000256" key="1">
    <source>
        <dbReference type="SAM" id="MobiDB-lite"/>
    </source>
</evidence>
<evidence type="ECO:0000313" key="4">
    <source>
        <dbReference type="Proteomes" id="UP000748756"/>
    </source>
</evidence>
<dbReference type="Proteomes" id="UP000748756">
    <property type="component" value="Unassembled WGS sequence"/>
</dbReference>
<feature type="compositionally biased region" description="Acidic residues" evidence="1">
    <location>
        <begin position="83"/>
        <end position="101"/>
    </location>
</feature>
<keyword evidence="4" id="KW-1185">Reference proteome</keyword>
<sequence>MLGLLGLGTGQVSSATTTTTTTTTPFFGLFRIFSAEPVRFTYQALYQAFAKGLFRPLPLVLIAVVAFILFDFDFEVIWDDDDDDDDDGDLGDDNQQWEDPADFDRLNI</sequence>
<keyword evidence="2" id="KW-0472">Membrane</keyword>
<accession>A0A9P5S668</accession>
<keyword evidence="2" id="KW-0812">Transmembrane</keyword>
<proteinExistence type="predicted"/>
<dbReference type="AlphaFoldDB" id="A0A9P5S668"/>